<dbReference type="InterPro" id="IPR016032">
    <property type="entry name" value="Sig_transdc_resp-reg_C-effctor"/>
</dbReference>
<dbReference type="PROSITE" id="PS50043">
    <property type="entry name" value="HTH_LUXR_2"/>
    <property type="match status" value="1"/>
</dbReference>
<reference evidence="8" key="1">
    <citation type="submission" date="2021-01" db="EMBL/GenBank/DDBJ databases">
        <title>Whole genome shotgun sequence of Actinoplanes tereljensis NBRC 105297.</title>
        <authorList>
            <person name="Komaki H."/>
            <person name="Tamura T."/>
        </authorList>
    </citation>
    <scope>NUCLEOTIDE SEQUENCE</scope>
    <source>
        <strain evidence="8">NBRC 105297</strain>
    </source>
</reference>
<dbReference type="InterPro" id="IPR001789">
    <property type="entry name" value="Sig_transdc_resp-reg_receiver"/>
</dbReference>
<dbReference type="PANTHER" id="PTHR43214">
    <property type="entry name" value="TWO-COMPONENT RESPONSE REGULATOR"/>
    <property type="match status" value="1"/>
</dbReference>
<feature type="modified residue" description="4-aspartylphosphate" evidence="5">
    <location>
        <position position="52"/>
    </location>
</feature>
<protein>
    <submittedName>
        <fullName evidence="8">DNA-binding response regulator</fullName>
    </submittedName>
</protein>
<dbReference type="PRINTS" id="PR00038">
    <property type="entry name" value="HTHLUXR"/>
</dbReference>
<dbReference type="SMART" id="SM00421">
    <property type="entry name" value="HTH_LUXR"/>
    <property type="match status" value="1"/>
</dbReference>
<feature type="domain" description="Response regulatory" evidence="7">
    <location>
        <begin position="2"/>
        <end position="122"/>
    </location>
</feature>
<dbReference type="SMART" id="SM00448">
    <property type="entry name" value="REC"/>
    <property type="match status" value="1"/>
</dbReference>
<dbReference type="SUPFAM" id="SSF52172">
    <property type="entry name" value="CheY-like"/>
    <property type="match status" value="1"/>
</dbReference>
<dbReference type="CDD" id="cd17535">
    <property type="entry name" value="REC_NarL-like"/>
    <property type="match status" value="1"/>
</dbReference>
<dbReference type="CDD" id="cd06170">
    <property type="entry name" value="LuxR_C_like"/>
    <property type="match status" value="1"/>
</dbReference>
<dbReference type="SUPFAM" id="SSF46894">
    <property type="entry name" value="C-terminal effector domain of the bipartite response regulators"/>
    <property type="match status" value="1"/>
</dbReference>
<comment type="caution">
    <text evidence="8">The sequence shown here is derived from an EMBL/GenBank/DDBJ whole genome shotgun (WGS) entry which is preliminary data.</text>
</comment>
<dbReference type="AlphaFoldDB" id="A0A919NYQ9"/>
<evidence type="ECO:0000256" key="5">
    <source>
        <dbReference type="PROSITE-ProRule" id="PRU00169"/>
    </source>
</evidence>
<keyword evidence="4" id="KW-0804">Transcription</keyword>
<dbReference type="PANTHER" id="PTHR43214:SF24">
    <property type="entry name" value="TRANSCRIPTIONAL REGULATORY PROTEIN NARL-RELATED"/>
    <property type="match status" value="1"/>
</dbReference>
<evidence type="ECO:0000313" key="8">
    <source>
        <dbReference type="EMBL" id="GIF26700.1"/>
    </source>
</evidence>
<keyword evidence="1 5" id="KW-0597">Phosphoprotein</keyword>
<feature type="domain" description="HTH luxR-type" evidence="6">
    <location>
        <begin position="144"/>
        <end position="215"/>
    </location>
</feature>
<dbReference type="InterPro" id="IPR058245">
    <property type="entry name" value="NreC/VraR/RcsB-like_REC"/>
</dbReference>
<evidence type="ECO:0000259" key="7">
    <source>
        <dbReference type="PROSITE" id="PS50110"/>
    </source>
</evidence>
<keyword evidence="3 8" id="KW-0238">DNA-binding</keyword>
<gene>
    <name evidence="8" type="ORF">Ate02nite_94300</name>
</gene>
<proteinExistence type="predicted"/>
<dbReference type="InterPro" id="IPR000792">
    <property type="entry name" value="Tscrpt_reg_LuxR_C"/>
</dbReference>
<name>A0A919NYQ9_9ACTN</name>
<sequence>MRVVIAEDLLLLREGLKRLLTELGCTVVAAVDNPEALLEALERERPDLAIVDIRLPPTYRDEGLRAAIEARRRRPGTPILILSQYIEQAYVRELLADAAGGVGYLLKDRVGDVSELLTALRTVAAGGTVLDPEVTSGLLNRLGRTAALAGLTPREREVLGLMARGRSNSAIAADLVVTERAINKYINRIFSKLSLAPADSDHRRVIAVLRYLDAGGRSEPS</sequence>
<organism evidence="8 9">
    <name type="scientific">Paractinoplanes tereljensis</name>
    <dbReference type="NCBI Taxonomy" id="571912"/>
    <lineage>
        <taxon>Bacteria</taxon>
        <taxon>Bacillati</taxon>
        <taxon>Actinomycetota</taxon>
        <taxon>Actinomycetes</taxon>
        <taxon>Micromonosporales</taxon>
        <taxon>Micromonosporaceae</taxon>
        <taxon>Paractinoplanes</taxon>
    </lineage>
</organism>
<dbReference type="Pfam" id="PF00072">
    <property type="entry name" value="Response_reg"/>
    <property type="match status" value="1"/>
</dbReference>
<keyword evidence="9" id="KW-1185">Reference proteome</keyword>
<dbReference type="Proteomes" id="UP000623608">
    <property type="component" value="Unassembled WGS sequence"/>
</dbReference>
<dbReference type="GO" id="GO:0000160">
    <property type="term" value="P:phosphorelay signal transduction system"/>
    <property type="evidence" value="ECO:0007669"/>
    <property type="project" value="InterPro"/>
</dbReference>
<dbReference type="Pfam" id="PF00196">
    <property type="entry name" value="GerE"/>
    <property type="match status" value="1"/>
</dbReference>
<dbReference type="PROSITE" id="PS50110">
    <property type="entry name" value="RESPONSE_REGULATORY"/>
    <property type="match status" value="1"/>
</dbReference>
<dbReference type="GO" id="GO:0003677">
    <property type="term" value="F:DNA binding"/>
    <property type="evidence" value="ECO:0007669"/>
    <property type="project" value="UniProtKB-KW"/>
</dbReference>
<evidence type="ECO:0000256" key="3">
    <source>
        <dbReference type="ARBA" id="ARBA00023125"/>
    </source>
</evidence>
<dbReference type="InterPro" id="IPR011006">
    <property type="entry name" value="CheY-like_superfamily"/>
</dbReference>
<keyword evidence="2" id="KW-0805">Transcription regulation</keyword>
<evidence type="ECO:0000256" key="2">
    <source>
        <dbReference type="ARBA" id="ARBA00023015"/>
    </source>
</evidence>
<evidence type="ECO:0000259" key="6">
    <source>
        <dbReference type="PROSITE" id="PS50043"/>
    </source>
</evidence>
<accession>A0A919NYQ9</accession>
<evidence type="ECO:0000256" key="4">
    <source>
        <dbReference type="ARBA" id="ARBA00023163"/>
    </source>
</evidence>
<dbReference type="InterPro" id="IPR039420">
    <property type="entry name" value="WalR-like"/>
</dbReference>
<evidence type="ECO:0000313" key="9">
    <source>
        <dbReference type="Proteomes" id="UP000623608"/>
    </source>
</evidence>
<dbReference type="EMBL" id="BOMY01000064">
    <property type="protein sequence ID" value="GIF26700.1"/>
    <property type="molecule type" value="Genomic_DNA"/>
</dbReference>
<dbReference type="Gene3D" id="3.40.50.2300">
    <property type="match status" value="1"/>
</dbReference>
<dbReference type="GO" id="GO:0006355">
    <property type="term" value="P:regulation of DNA-templated transcription"/>
    <property type="evidence" value="ECO:0007669"/>
    <property type="project" value="InterPro"/>
</dbReference>
<dbReference type="RefSeq" id="WP_203814506.1">
    <property type="nucleotide sequence ID" value="NZ_BOMY01000064.1"/>
</dbReference>
<evidence type="ECO:0000256" key="1">
    <source>
        <dbReference type="ARBA" id="ARBA00022553"/>
    </source>
</evidence>